<gene>
    <name evidence="2" type="ORF">CYNAS_LOCUS16206</name>
</gene>
<protein>
    <submittedName>
        <fullName evidence="2">Uncharacterized protein</fullName>
    </submittedName>
</protein>
<reference evidence="2" key="1">
    <citation type="submission" date="2023-07" db="EMBL/GenBank/DDBJ databases">
        <authorList>
            <consortium name="CYATHOMIX"/>
        </authorList>
    </citation>
    <scope>NUCLEOTIDE SEQUENCE</scope>
    <source>
        <strain evidence="2">N/A</strain>
    </source>
</reference>
<proteinExistence type="predicted"/>
<evidence type="ECO:0000313" key="2">
    <source>
        <dbReference type="EMBL" id="CAJ0604223.1"/>
    </source>
</evidence>
<feature type="region of interest" description="Disordered" evidence="1">
    <location>
        <begin position="78"/>
        <end position="99"/>
    </location>
</feature>
<sequence length="99" mass="11747">MRRHWMRLQFCTAKHVEGASNMSLRRPRAKSFGMCTAEARRWTANELRQESSQYISTNHERSCGRIIGEGDVDEVFGEIEESDEKEHEDEKRKNNWCRE</sequence>
<name>A0AA36H623_CYLNA</name>
<accession>A0AA36H623</accession>
<evidence type="ECO:0000256" key="1">
    <source>
        <dbReference type="SAM" id="MobiDB-lite"/>
    </source>
</evidence>
<dbReference type="EMBL" id="CATQJL010000305">
    <property type="protein sequence ID" value="CAJ0604223.1"/>
    <property type="molecule type" value="Genomic_DNA"/>
</dbReference>
<comment type="caution">
    <text evidence="2">The sequence shown here is derived from an EMBL/GenBank/DDBJ whole genome shotgun (WGS) entry which is preliminary data.</text>
</comment>
<evidence type="ECO:0000313" key="3">
    <source>
        <dbReference type="Proteomes" id="UP001176961"/>
    </source>
</evidence>
<dbReference type="Proteomes" id="UP001176961">
    <property type="component" value="Unassembled WGS sequence"/>
</dbReference>
<keyword evidence="3" id="KW-1185">Reference proteome</keyword>
<feature type="compositionally biased region" description="Basic and acidic residues" evidence="1">
    <location>
        <begin position="84"/>
        <end position="99"/>
    </location>
</feature>
<dbReference type="AlphaFoldDB" id="A0AA36H623"/>
<organism evidence="2 3">
    <name type="scientific">Cylicocyclus nassatus</name>
    <name type="common">Nematode worm</name>
    <dbReference type="NCBI Taxonomy" id="53992"/>
    <lineage>
        <taxon>Eukaryota</taxon>
        <taxon>Metazoa</taxon>
        <taxon>Ecdysozoa</taxon>
        <taxon>Nematoda</taxon>
        <taxon>Chromadorea</taxon>
        <taxon>Rhabditida</taxon>
        <taxon>Rhabditina</taxon>
        <taxon>Rhabditomorpha</taxon>
        <taxon>Strongyloidea</taxon>
        <taxon>Strongylidae</taxon>
        <taxon>Cylicocyclus</taxon>
    </lineage>
</organism>